<reference evidence="1 2" key="1">
    <citation type="submission" date="2019-09" db="EMBL/GenBank/DDBJ databases">
        <title>The hologenome of the rock-dwelling lichen Lasallia pustulata.</title>
        <authorList>
            <person name="Greshake Tzovaras B."/>
            <person name="Segers F."/>
            <person name="Bicker A."/>
            <person name="Dal Grande F."/>
            <person name="Otte J."/>
            <person name="Hankeln T."/>
            <person name="Schmitt I."/>
            <person name="Ebersberger I."/>
        </authorList>
    </citation>
    <scope>NUCLEOTIDE SEQUENCE [LARGE SCALE GENOMIC DNA]</scope>
    <source>
        <strain evidence="1">A1-1</strain>
    </source>
</reference>
<evidence type="ECO:0000313" key="2">
    <source>
        <dbReference type="Proteomes" id="UP000324767"/>
    </source>
</evidence>
<sequence>MGASFDYVDCNSKTNGYAALEFALILGRQNALEILLSSTAGYGDRKSALLRAIPIAESNITSPPSALSDSLLETWIETPHLDPGGR</sequence>
<name>A0A5M8PY42_9LECA</name>
<accession>A0A5M8PY42</accession>
<dbReference type="AlphaFoldDB" id="A0A5M8PY42"/>
<dbReference type="EMBL" id="VXIT01000003">
    <property type="protein sequence ID" value="KAA6413969.1"/>
    <property type="molecule type" value="Genomic_DNA"/>
</dbReference>
<dbReference type="Proteomes" id="UP000324767">
    <property type="component" value="Unassembled WGS sequence"/>
</dbReference>
<organism evidence="1 2">
    <name type="scientific">Lasallia pustulata</name>
    <dbReference type="NCBI Taxonomy" id="136370"/>
    <lineage>
        <taxon>Eukaryota</taxon>
        <taxon>Fungi</taxon>
        <taxon>Dikarya</taxon>
        <taxon>Ascomycota</taxon>
        <taxon>Pezizomycotina</taxon>
        <taxon>Lecanoromycetes</taxon>
        <taxon>OSLEUM clade</taxon>
        <taxon>Umbilicariomycetidae</taxon>
        <taxon>Umbilicariales</taxon>
        <taxon>Umbilicariaceae</taxon>
        <taxon>Lasallia</taxon>
    </lineage>
</organism>
<evidence type="ECO:0000313" key="1">
    <source>
        <dbReference type="EMBL" id="KAA6413969.1"/>
    </source>
</evidence>
<gene>
    <name evidence="1" type="ORF">FRX48_02331</name>
</gene>
<comment type="caution">
    <text evidence="1">The sequence shown here is derived from an EMBL/GenBank/DDBJ whole genome shotgun (WGS) entry which is preliminary data.</text>
</comment>
<protein>
    <submittedName>
        <fullName evidence="1">Uncharacterized protein</fullName>
    </submittedName>
</protein>
<proteinExistence type="predicted"/>